<evidence type="ECO:0000313" key="2">
    <source>
        <dbReference type="EMBL" id="KAF9480113.1"/>
    </source>
</evidence>
<evidence type="ECO:0000313" key="3">
    <source>
        <dbReference type="Proteomes" id="UP000807469"/>
    </source>
</evidence>
<dbReference type="InterPro" id="IPR043519">
    <property type="entry name" value="NT_sf"/>
</dbReference>
<dbReference type="Proteomes" id="UP000807469">
    <property type="component" value="Unassembled WGS sequence"/>
</dbReference>
<dbReference type="EMBL" id="MU155200">
    <property type="protein sequence ID" value="KAF9480113.1"/>
    <property type="molecule type" value="Genomic_DNA"/>
</dbReference>
<dbReference type="SUPFAM" id="SSF81301">
    <property type="entry name" value="Nucleotidyltransferase"/>
    <property type="match status" value="1"/>
</dbReference>
<comment type="caution">
    <text evidence="2">The sequence shown here is derived from an EMBL/GenBank/DDBJ whole genome shotgun (WGS) entry which is preliminary data.</text>
</comment>
<proteinExistence type="predicted"/>
<dbReference type="Gene3D" id="3.30.460.10">
    <property type="entry name" value="Beta Polymerase, domain 2"/>
    <property type="match status" value="1"/>
</dbReference>
<keyword evidence="3" id="KW-1185">Reference proteome</keyword>
<name>A0A9P6D1Y3_9AGAR</name>
<accession>A0A9P6D1Y3</accession>
<dbReference type="Pfam" id="PF02410">
    <property type="entry name" value="RsfS"/>
    <property type="match status" value="1"/>
</dbReference>
<feature type="region of interest" description="Disordered" evidence="1">
    <location>
        <begin position="110"/>
        <end position="131"/>
    </location>
</feature>
<dbReference type="AlphaFoldDB" id="A0A9P6D1Y3"/>
<evidence type="ECO:0000256" key="1">
    <source>
        <dbReference type="SAM" id="MobiDB-lite"/>
    </source>
</evidence>
<dbReference type="OrthoDB" id="21330at2759"/>
<gene>
    <name evidence="2" type="ORF">BDN70DRAFT_912868</name>
</gene>
<reference evidence="2" key="1">
    <citation type="submission" date="2020-11" db="EMBL/GenBank/DDBJ databases">
        <authorList>
            <consortium name="DOE Joint Genome Institute"/>
            <person name="Ahrendt S."/>
            <person name="Riley R."/>
            <person name="Andreopoulos W."/>
            <person name="Labutti K."/>
            <person name="Pangilinan J."/>
            <person name="Ruiz-Duenas F.J."/>
            <person name="Barrasa J.M."/>
            <person name="Sanchez-Garcia M."/>
            <person name="Camarero S."/>
            <person name="Miyauchi S."/>
            <person name="Serrano A."/>
            <person name="Linde D."/>
            <person name="Babiker R."/>
            <person name="Drula E."/>
            <person name="Ayuso-Fernandez I."/>
            <person name="Pacheco R."/>
            <person name="Padilla G."/>
            <person name="Ferreira P."/>
            <person name="Barriuso J."/>
            <person name="Kellner H."/>
            <person name="Castanera R."/>
            <person name="Alfaro M."/>
            <person name="Ramirez L."/>
            <person name="Pisabarro A.G."/>
            <person name="Kuo A."/>
            <person name="Tritt A."/>
            <person name="Lipzen A."/>
            <person name="He G."/>
            <person name="Yan M."/>
            <person name="Ng V."/>
            <person name="Cullen D."/>
            <person name="Martin F."/>
            <person name="Rosso M.-N."/>
            <person name="Henrissat B."/>
            <person name="Hibbett D."/>
            <person name="Martinez A.T."/>
            <person name="Grigoriev I.V."/>
        </authorList>
    </citation>
    <scope>NUCLEOTIDE SEQUENCE</scope>
    <source>
        <strain evidence="2">CIRM-BRFM 674</strain>
    </source>
</reference>
<sequence>MQSLRCSQSLRALDRLLLNATRTRARCLSSTSPRTDGPGIPWFVDPNPITPSFVHRQPPPHIPTTQGNAPMVPLDAPEVLKQLHAKLLESPHLDTAFLVVSPAVLPEPGPPLPLRAPHGRRKRGGTYAGESKYDETGGGIWSWVVSAQVKEGTENRGAIESVVRLIRKTLLKMEPPVPLAPKRRTSGSEWVLIDAGNFAVHVVSKAAREKYFNQVDW</sequence>
<protein>
    <submittedName>
        <fullName evidence="2">Uncharacterized protein</fullName>
    </submittedName>
</protein>
<organism evidence="2 3">
    <name type="scientific">Pholiota conissans</name>
    <dbReference type="NCBI Taxonomy" id="109636"/>
    <lineage>
        <taxon>Eukaryota</taxon>
        <taxon>Fungi</taxon>
        <taxon>Dikarya</taxon>
        <taxon>Basidiomycota</taxon>
        <taxon>Agaricomycotina</taxon>
        <taxon>Agaricomycetes</taxon>
        <taxon>Agaricomycetidae</taxon>
        <taxon>Agaricales</taxon>
        <taxon>Agaricineae</taxon>
        <taxon>Strophariaceae</taxon>
        <taxon>Pholiota</taxon>
    </lineage>
</organism>